<dbReference type="InterPro" id="IPR000644">
    <property type="entry name" value="CBS_dom"/>
</dbReference>
<evidence type="ECO:0000256" key="1">
    <source>
        <dbReference type="ARBA" id="ARBA00004651"/>
    </source>
</evidence>
<dbReference type="GO" id="GO:0050660">
    <property type="term" value="F:flavin adenine dinucleotide binding"/>
    <property type="evidence" value="ECO:0007669"/>
    <property type="project" value="InterPro"/>
</dbReference>
<dbReference type="InterPro" id="IPR036318">
    <property type="entry name" value="FAD-bd_PCMH-like_sf"/>
</dbReference>
<dbReference type="FunFam" id="3.10.580.10:FF:000002">
    <property type="entry name" value="Magnesium/cobalt efflux protein CorC"/>
    <property type="match status" value="1"/>
</dbReference>
<feature type="transmembrane region" description="Helical" evidence="12">
    <location>
        <begin position="88"/>
        <end position="107"/>
    </location>
</feature>
<evidence type="ECO:0000259" key="14">
    <source>
        <dbReference type="PROSITE" id="PS51846"/>
    </source>
</evidence>
<dbReference type="Gene3D" id="3.10.580.10">
    <property type="entry name" value="CBS-domain"/>
    <property type="match status" value="1"/>
</dbReference>
<keyword evidence="16" id="KW-1185">Reference proteome</keyword>
<keyword evidence="6 10" id="KW-1133">Transmembrane helix</keyword>
<feature type="region of interest" description="Disordered" evidence="11">
    <location>
        <begin position="427"/>
        <end position="490"/>
    </location>
</feature>
<evidence type="ECO:0000256" key="3">
    <source>
        <dbReference type="ARBA" id="ARBA00022475"/>
    </source>
</evidence>
<dbReference type="PROSITE" id="PS51371">
    <property type="entry name" value="CBS"/>
    <property type="match status" value="2"/>
</dbReference>
<keyword evidence="7 9" id="KW-0129">CBS domain</keyword>
<dbReference type="OrthoDB" id="110231at2"/>
<dbReference type="SMART" id="SM00116">
    <property type="entry name" value="CBS"/>
    <property type="match status" value="2"/>
</dbReference>
<evidence type="ECO:0000256" key="9">
    <source>
        <dbReference type="PROSITE-ProRule" id="PRU00703"/>
    </source>
</evidence>
<comment type="similarity">
    <text evidence="2">Belongs to the UPF0053 family.</text>
</comment>
<dbReference type="RefSeq" id="WP_088818747.1">
    <property type="nucleotide sequence ID" value="NZ_FYEZ01000002.1"/>
</dbReference>
<evidence type="ECO:0000256" key="10">
    <source>
        <dbReference type="PROSITE-ProRule" id="PRU01193"/>
    </source>
</evidence>
<name>A0A212U2C5_9MICO</name>
<dbReference type="InterPro" id="IPR016169">
    <property type="entry name" value="FAD-bd_PCMH_sub2"/>
</dbReference>
<keyword evidence="5" id="KW-0677">Repeat</keyword>
<reference evidence="15 16" key="1">
    <citation type="submission" date="2017-06" db="EMBL/GenBank/DDBJ databases">
        <authorList>
            <person name="Kim H.J."/>
            <person name="Triplett B.A."/>
        </authorList>
    </citation>
    <scope>NUCLEOTIDE SEQUENCE [LARGE SCALE GENOMIC DNA]</scope>
    <source>
        <strain evidence="15 16">DSM 22179</strain>
    </source>
</reference>
<dbReference type="InterPro" id="IPR046342">
    <property type="entry name" value="CBS_dom_sf"/>
</dbReference>
<dbReference type="SUPFAM" id="SSF56176">
    <property type="entry name" value="FAD-binding/transporter-associated domain-like"/>
    <property type="match status" value="1"/>
</dbReference>
<keyword evidence="8 10" id="KW-0472">Membrane</keyword>
<dbReference type="Pfam" id="PF00571">
    <property type="entry name" value="CBS"/>
    <property type="match status" value="2"/>
</dbReference>
<feature type="domain" description="CBS" evidence="13">
    <location>
        <begin position="273"/>
        <end position="330"/>
    </location>
</feature>
<evidence type="ECO:0000313" key="15">
    <source>
        <dbReference type="EMBL" id="SNC72399.1"/>
    </source>
</evidence>
<evidence type="ECO:0000256" key="11">
    <source>
        <dbReference type="SAM" id="MobiDB-lite"/>
    </source>
</evidence>
<evidence type="ECO:0000256" key="12">
    <source>
        <dbReference type="SAM" id="Phobius"/>
    </source>
</evidence>
<evidence type="ECO:0000259" key="13">
    <source>
        <dbReference type="PROSITE" id="PS51371"/>
    </source>
</evidence>
<dbReference type="GO" id="GO:0005886">
    <property type="term" value="C:plasma membrane"/>
    <property type="evidence" value="ECO:0007669"/>
    <property type="project" value="UniProtKB-SubCell"/>
</dbReference>
<dbReference type="Pfam" id="PF01595">
    <property type="entry name" value="CNNM"/>
    <property type="match status" value="1"/>
</dbReference>
<dbReference type="InterPro" id="IPR005170">
    <property type="entry name" value="Transptr-assoc_dom"/>
</dbReference>
<gene>
    <name evidence="15" type="ORF">SAMN05445756_1830</name>
</gene>
<keyword evidence="3" id="KW-1003">Cell membrane</keyword>
<dbReference type="Pfam" id="PF03471">
    <property type="entry name" value="CorC_HlyC"/>
    <property type="match status" value="1"/>
</dbReference>
<sequence>MIVWLLATAAVAVVLTHLFTMGETALQRVSRRHAETLLQEGRKGSDALVRVLDDVAWHMSSITLLRVLGENVVAVLLALAVVEWADSVWAALLVAILGATLISYVLLGVSPRTLGRQHSVPIALRAAPWVVRARQLLGPLAQGLILLGNVLTPGKGFRHGPFENEAEFRDMVDLAGESSVIEADEREMIQSIFDLDDTTARRVMVPRTDMVVIEEHKQLRKVMNLCLRSGFSRIPVVGEGGTDDILGVAHLKDVARRMNSSDPARDEVTVADVMRPATFVPDSKPLGDLLRDMQVTQTHLVVIIDEYGGTAGLLTIEDILEEIVGEIHDEYDREHVESTQLEDGTWRVEASMDVHDLADMFDLSFADSVTEDVETVGGLLAKLVDRVPIVGSTGEVAGLRLTAERLSGRRHRVSTVIVEWIGAASREPDEPEVVDDGFVEGAPAHPPVLEPLDADDGLDDIRPVDSGATPLGAFDAQDPTGPSPHRQEDR</sequence>
<dbReference type="InterPro" id="IPR002550">
    <property type="entry name" value="CNNM"/>
</dbReference>
<evidence type="ECO:0000256" key="6">
    <source>
        <dbReference type="ARBA" id="ARBA00022989"/>
    </source>
</evidence>
<keyword evidence="4 10" id="KW-0812">Transmembrane</keyword>
<evidence type="ECO:0000256" key="4">
    <source>
        <dbReference type="ARBA" id="ARBA00022692"/>
    </source>
</evidence>
<accession>A0A212U2C5</accession>
<dbReference type="PANTHER" id="PTHR22777">
    <property type="entry name" value="HEMOLYSIN-RELATED"/>
    <property type="match status" value="1"/>
</dbReference>
<proteinExistence type="inferred from homology"/>
<organism evidence="15 16">
    <name type="scientific">Kytococcus aerolatus</name>
    <dbReference type="NCBI Taxonomy" id="592308"/>
    <lineage>
        <taxon>Bacteria</taxon>
        <taxon>Bacillati</taxon>
        <taxon>Actinomycetota</taxon>
        <taxon>Actinomycetes</taxon>
        <taxon>Micrococcales</taxon>
        <taxon>Kytococcaceae</taxon>
        <taxon>Kytococcus</taxon>
    </lineage>
</organism>
<dbReference type="InterPro" id="IPR044751">
    <property type="entry name" value="Ion_transp-like_CBS"/>
</dbReference>
<evidence type="ECO:0000256" key="8">
    <source>
        <dbReference type="ARBA" id="ARBA00023136"/>
    </source>
</evidence>
<feature type="domain" description="CBS" evidence="13">
    <location>
        <begin position="204"/>
        <end position="267"/>
    </location>
</feature>
<evidence type="ECO:0000256" key="5">
    <source>
        <dbReference type="ARBA" id="ARBA00022737"/>
    </source>
</evidence>
<evidence type="ECO:0000256" key="2">
    <source>
        <dbReference type="ARBA" id="ARBA00006337"/>
    </source>
</evidence>
<dbReference type="PANTHER" id="PTHR22777:SF32">
    <property type="entry name" value="UPF0053 INNER MEMBRANE PROTEIN YFJD"/>
    <property type="match status" value="1"/>
</dbReference>
<dbReference type="SUPFAM" id="SSF54631">
    <property type="entry name" value="CBS-domain pair"/>
    <property type="match status" value="1"/>
</dbReference>
<evidence type="ECO:0000313" key="16">
    <source>
        <dbReference type="Proteomes" id="UP000198122"/>
    </source>
</evidence>
<feature type="compositionally biased region" description="Acidic residues" evidence="11">
    <location>
        <begin position="429"/>
        <end position="438"/>
    </location>
</feature>
<dbReference type="AlphaFoldDB" id="A0A212U2C5"/>
<feature type="domain" description="CNNM transmembrane" evidence="14">
    <location>
        <begin position="1"/>
        <end position="185"/>
    </location>
</feature>
<dbReference type="Gene3D" id="3.30.465.10">
    <property type="match status" value="1"/>
</dbReference>
<dbReference type="PROSITE" id="PS51846">
    <property type="entry name" value="CNNM"/>
    <property type="match status" value="1"/>
</dbReference>
<evidence type="ECO:0000256" key="7">
    <source>
        <dbReference type="ARBA" id="ARBA00023122"/>
    </source>
</evidence>
<dbReference type="CDD" id="cd04590">
    <property type="entry name" value="CBS_pair_CorC_HlyC_assoc"/>
    <property type="match status" value="1"/>
</dbReference>
<protein>
    <submittedName>
        <fullName evidence="15">Hemolysin, contains CBS domains</fullName>
    </submittedName>
</protein>
<comment type="subcellular location">
    <subcellularLocation>
        <location evidence="1">Cell membrane</location>
        <topology evidence="1">Multi-pass membrane protein</topology>
    </subcellularLocation>
</comment>
<dbReference type="Proteomes" id="UP000198122">
    <property type="component" value="Unassembled WGS sequence"/>
</dbReference>
<dbReference type="EMBL" id="FYEZ01000002">
    <property type="protein sequence ID" value="SNC72399.1"/>
    <property type="molecule type" value="Genomic_DNA"/>
</dbReference>
<dbReference type="SMART" id="SM01091">
    <property type="entry name" value="CorC_HlyC"/>
    <property type="match status" value="1"/>
</dbReference>
<feature type="transmembrane region" description="Helical" evidence="12">
    <location>
        <begin position="58"/>
        <end position="81"/>
    </location>
</feature>